<dbReference type="STRING" id="758820.SAMN00777080_0381"/>
<dbReference type="InterPro" id="IPR021255">
    <property type="entry name" value="DUF2807"/>
</dbReference>
<evidence type="ECO:0000259" key="2">
    <source>
        <dbReference type="Pfam" id="PF10988"/>
    </source>
</evidence>
<evidence type="ECO:0000313" key="3">
    <source>
        <dbReference type="EMBL" id="SMD41849.1"/>
    </source>
</evidence>
<dbReference type="AlphaFoldDB" id="A0A1W2GZ05"/>
<evidence type="ECO:0000256" key="1">
    <source>
        <dbReference type="SAM" id="SignalP"/>
    </source>
</evidence>
<dbReference type="Pfam" id="PF10988">
    <property type="entry name" value="DUF2807"/>
    <property type="match status" value="1"/>
</dbReference>
<gene>
    <name evidence="3" type="ORF">SAMN00777080_0381</name>
</gene>
<organism evidence="3 4">
    <name type="scientific">Aquiflexum balticum DSM 16537</name>
    <dbReference type="NCBI Taxonomy" id="758820"/>
    <lineage>
        <taxon>Bacteria</taxon>
        <taxon>Pseudomonadati</taxon>
        <taxon>Bacteroidota</taxon>
        <taxon>Cytophagia</taxon>
        <taxon>Cytophagales</taxon>
        <taxon>Cyclobacteriaceae</taxon>
        <taxon>Aquiflexum</taxon>
    </lineage>
</organism>
<protein>
    <submittedName>
        <fullName evidence="3">Putative auto-transporter adhesin, head GIN domain</fullName>
    </submittedName>
</protein>
<keyword evidence="1" id="KW-0732">Signal</keyword>
<keyword evidence="4" id="KW-1185">Reference proteome</keyword>
<reference evidence="4" key="1">
    <citation type="submission" date="2017-04" db="EMBL/GenBank/DDBJ databases">
        <authorList>
            <person name="Varghese N."/>
            <person name="Submissions S."/>
        </authorList>
    </citation>
    <scope>NUCLEOTIDE SEQUENCE [LARGE SCALE GENOMIC DNA]</scope>
    <source>
        <strain evidence="4">DSM 16537</strain>
    </source>
</reference>
<dbReference type="Gene3D" id="2.160.20.120">
    <property type="match status" value="1"/>
</dbReference>
<dbReference type="RefSeq" id="WP_084118710.1">
    <property type="nucleotide sequence ID" value="NZ_LT838813.1"/>
</dbReference>
<dbReference type="OrthoDB" id="680270at2"/>
<feature type="domain" description="Putative auto-transporter adhesin head GIN" evidence="2">
    <location>
        <begin position="32"/>
        <end position="212"/>
    </location>
</feature>
<name>A0A1W2GZ05_9BACT</name>
<dbReference type="EMBL" id="LT838813">
    <property type="protein sequence ID" value="SMD41849.1"/>
    <property type="molecule type" value="Genomic_DNA"/>
</dbReference>
<sequence>MKKSAKLVLMLVILFVGLAKGQSDTDTRKLRDFNTIKVSNSIKAELVKGDENQVTIKVSGIDVGKVETAVVGETLEIKLAKGNYRNPSVTVVVTYVELLGIEANTSARVVSKNPIVAREAYLSATNSSYLEAEMQSDILHITAATNARIFVSGKAEELNIKAFTNAEVDGKKLTGDQVNVQANTAANVSFDAINSLEGSVATAAKVFYGGNPKQLDVKSSTGGSIQKR</sequence>
<feature type="signal peptide" evidence="1">
    <location>
        <begin position="1"/>
        <end position="21"/>
    </location>
</feature>
<dbReference type="Proteomes" id="UP000192333">
    <property type="component" value="Chromosome I"/>
</dbReference>
<feature type="chain" id="PRO_5012777462" evidence="1">
    <location>
        <begin position="22"/>
        <end position="228"/>
    </location>
</feature>
<proteinExistence type="predicted"/>
<evidence type="ECO:0000313" key="4">
    <source>
        <dbReference type="Proteomes" id="UP000192333"/>
    </source>
</evidence>
<accession>A0A1W2GZ05</accession>